<dbReference type="OrthoDB" id="9813152at2"/>
<dbReference type="InterPro" id="IPR011322">
    <property type="entry name" value="N-reg_PII-like_a/b"/>
</dbReference>
<dbReference type="GeneID" id="93135717"/>
<dbReference type="AlphaFoldDB" id="A0A173SJ44"/>
<reference evidence="6 7" key="2">
    <citation type="journal article" date="2019" name="Nat. Med.">
        <title>A library of human gut bacterial isolates paired with longitudinal multiomics data enables mechanistic microbiome research.</title>
        <authorList>
            <person name="Poyet M."/>
            <person name="Groussin M."/>
            <person name="Gibbons S.M."/>
            <person name="Avila-Pacheco J."/>
            <person name="Jiang X."/>
            <person name="Kearney S.M."/>
            <person name="Perrotta A.R."/>
            <person name="Berdy B."/>
            <person name="Zhao S."/>
            <person name="Lieberman T.D."/>
            <person name="Swanson P.K."/>
            <person name="Smith M."/>
            <person name="Roesemann S."/>
            <person name="Alexander J.E."/>
            <person name="Rich S.A."/>
            <person name="Livny J."/>
            <person name="Vlamakis H."/>
            <person name="Clish C."/>
            <person name="Bullock K."/>
            <person name="Deik A."/>
            <person name="Scott J."/>
            <person name="Pierce K.A."/>
            <person name="Xavier R.J."/>
            <person name="Alm E.J."/>
        </authorList>
    </citation>
    <scope>NUCLEOTIDE SEQUENCE [LARGE SCALE GENOMIC DNA]</scope>
    <source>
        <strain evidence="4 7">BIOML-A6</strain>
        <strain evidence="3 6">BIOML-A7</strain>
    </source>
</reference>
<gene>
    <name evidence="2" type="ORF">ERS852573_01051</name>
    <name evidence="4" type="ORF">GT528_12310</name>
    <name evidence="3" type="ORF">GT565_07930</name>
</gene>
<proteinExistence type="predicted"/>
<accession>A0A173SJ44</accession>
<protein>
    <recommendedName>
        <fullName evidence="1">DUF2007 domain-containing protein</fullName>
    </recommendedName>
</protein>
<evidence type="ECO:0000313" key="5">
    <source>
        <dbReference type="Proteomes" id="UP000095597"/>
    </source>
</evidence>
<evidence type="ECO:0000313" key="7">
    <source>
        <dbReference type="Proteomes" id="UP000472916"/>
    </source>
</evidence>
<evidence type="ECO:0000313" key="4">
    <source>
        <dbReference type="EMBL" id="MZK42446.1"/>
    </source>
</evidence>
<dbReference type="EMBL" id="WWSB01000008">
    <property type="protein sequence ID" value="MZK18038.1"/>
    <property type="molecule type" value="Genomic_DNA"/>
</dbReference>
<dbReference type="InterPro" id="IPR018551">
    <property type="entry name" value="DUF2007"/>
</dbReference>
<dbReference type="Proteomes" id="UP000446719">
    <property type="component" value="Unassembled WGS sequence"/>
</dbReference>
<reference evidence="2 5" key="1">
    <citation type="submission" date="2015-09" db="EMBL/GenBank/DDBJ databases">
        <authorList>
            <consortium name="Pathogen Informatics"/>
        </authorList>
    </citation>
    <scope>NUCLEOTIDE SEQUENCE [LARGE SCALE GENOMIC DNA]</scope>
    <source>
        <strain evidence="2 5">2789STDY5834961</strain>
    </source>
</reference>
<dbReference type="Proteomes" id="UP000095597">
    <property type="component" value="Unassembled WGS sequence"/>
</dbReference>
<feature type="domain" description="DUF2007" evidence="1">
    <location>
        <begin position="7"/>
        <end position="74"/>
    </location>
</feature>
<dbReference type="SUPFAM" id="SSF54913">
    <property type="entry name" value="GlnB-like"/>
    <property type="match status" value="1"/>
</dbReference>
<evidence type="ECO:0000313" key="3">
    <source>
        <dbReference type="EMBL" id="MZK18038.1"/>
    </source>
</evidence>
<dbReference type="EMBL" id="CYXO01000004">
    <property type="protein sequence ID" value="CUM89807.1"/>
    <property type="molecule type" value="Genomic_DNA"/>
</dbReference>
<evidence type="ECO:0000259" key="1">
    <source>
        <dbReference type="Pfam" id="PF09413"/>
    </source>
</evidence>
<organism evidence="2 5">
    <name type="scientific">Dorea longicatena</name>
    <dbReference type="NCBI Taxonomy" id="88431"/>
    <lineage>
        <taxon>Bacteria</taxon>
        <taxon>Bacillati</taxon>
        <taxon>Bacillota</taxon>
        <taxon>Clostridia</taxon>
        <taxon>Lachnospirales</taxon>
        <taxon>Lachnospiraceae</taxon>
        <taxon>Dorea</taxon>
    </lineage>
</organism>
<evidence type="ECO:0000313" key="2">
    <source>
        <dbReference type="EMBL" id="CUM89807.1"/>
    </source>
</evidence>
<evidence type="ECO:0000313" key="6">
    <source>
        <dbReference type="Proteomes" id="UP000446719"/>
    </source>
</evidence>
<dbReference type="EMBL" id="WWSC01000016">
    <property type="protein sequence ID" value="MZK42446.1"/>
    <property type="molecule type" value="Genomic_DNA"/>
</dbReference>
<sequence>MKATGCKKIYNAENIIEAEMLVEMLKENGIAAFTQEPSSSVAAYGVAGFGVYGVDIWAEADEAEKAVQIIEEIEKSLDTENAE</sequence>
<dbReference type="RefSeq" id="WP_006426884.1">
    <property type="nucleotide sequence ID" value="NZ_CAXSPU010000010.1"/>
</dbReference>
<dbReference type="Pfam" id="PF09413">
    <property type="entry name" value="DUF2007"/>
    <property type="match status" value="1"/>
</dbReference>
<dbReference type="Proteomes" id="UP000472916">
    <property type="component" value="Unassembled WGS sequence"/>
</dbReference>
<name>A0A173SJ44_9FIRM</name>